<keyword evidence="3" id="KW-1185">Reference proteome</keyword>
<name>A0AAN1WJL3_9GAMM</name>
<dbReference type="RefSeq" id="WP_236983458.1">
    <property type="nucleotide sequence ID" value="NZ_AP023086.1"/>
</dbReference>
<dbReference type="SUPFAM" id="SSF143422">
    <property type="entry name" value="Transposase IS200-like"/>
    <property type="match status" value="1"/>
</dbReference>
<evidence type="ECO:0000313" key="3">
    <source>
        <dbReference type="Proteomes" id="UP001320119"/>
    </source>
</evidence>
<dbReference type="GO" id="GO:0003677">
    <property type="term" value="F:DNA binding"/>
    <property type="evidence" value="ECO:0007669"/>
    <property type="project" value="InterPro"/>
</dbReference>
<dbReference type="Proteomes" id="UP001320119">
    <property type="component" value="Chromosome"/>
</dbReference>
<evidence type="ECO:0000313" key="2">
    <source>
        <dbReference type="EMBL" id="BCD98841.1"/>
    </source>
</evidence>
<evidence type="ECO:0000259" key="1">
    <source>
        <dbReference type="SMART" id="SM01321"/>
    </source>
</evidence>
<dbReference type="EMBL" id="AP023086">
    <property type="protein sequence ID" value="BCD98841.1"/>
    <property type="molecule type" value="Genomic_DNA"/>
</dbReference>
<dbReference type="PANTHER" id="PTHR34322">
    <property type="entry name" value="TRANSPOSASE, Y1_TNP DOMAIN-CONTAINING"/>
    <property type="match status" value="1"/>
</dbReference>
<reference evidence="2 3" key="1">
    <citation type="journal article" date="2022" name="IScience">
        <title>An ultrasensitive nanofiber-based assay for enzymatic hydrolysis and deep-sea microbial degradation of cellulose.</title>
        <authorList>
            <person name="Tsudome M."/>
            <person name="Tachioka M."/>
            <person name="Miyazaki M."/>
            <person name="Uchimura K."/>
            <person name="Tsuda M."/>
            <person name="Takaki Y."/>
            <person name="Deguchi S."/>
        </authorList>
    </citation>
    <scope>NUCLEOTIDE SEQUENCE [LARGE SCALE GENOMIC DNA]</scope>
    <source>
        <strain evidence="2 3">GE09</strain>
    </source>
</reference>
<proteinExistence type="predicted"/>
<dbReference type="InterPro" id="IPR036515">
    <property type="entry name" value="Transposase_17_sf"/>
</dbReference>
<dbReference type="SMART" id="SM01321">
    <property type="entry name" value="Y1_Tnp"/>
    <property type="match status" value="1"/>
</dbReference>
<feature type="domain" description="Transposase IS200-like" evidence="1">
    <location>
        <begin position="13"/>
        <end position="187"/>
    </location>
</feature>
<dbReference type="GO" id="GO:0004803">
    <property type="term" value="F:transposase activity"/>
    <property type="evidence" value="ECO:0007669"/>
    <property type="project" value="InterPro"/>
</dbReference>
<dbReference type="AlphaFoldDB" id="A0AAN1WJL3"/>
<sequence length="324" mass="37224">MTKARKVQVSLDTTPYYHCVSRCVRKAFLCGRDNHTGQDYEHRRQWIEDRLLLLAEVFAIDLCAYAVMSNHVHTVLHINAAEAHHLTDLEVCERWHRLYKGTVLTQKYARQDPMNKAEQVAVKMRIDQWRLNLFDISKFMKALNEPIARMANAEDKCTGRFWEGRFKSQALCDEAALAACMAYVDLNPIRAKMAETPETSDHTSIKQRIAAAKNNETPKNLAQFVGNPREPMPQGLPFTLMDYIDLVDWTGRVMRDDKRGHIISTLPPIVDRLGIEPDNWLELTRAFEKNTKTFVGAGDHIESAAFAMGYQRTPNRRRCQSLFG</sequence>
<dbReference type="KEGG" id="marq:MARGE09_P3042"/>
<dbReference type="GO" id="GO:0006313">
    <property type="term" value="P:DNA transposition"/>
    <property type="evidence" value="ECO:0007669"/>
    <property type="project" value="InterPro"/>
</dbReference>
<dbReference type="InterPro" id="IPR002686">
    <property type="entry name" value="Transposase_17"/>
</dbReference>
<dbReference type="Gene3D" id="3.30.70.1290">
    <property type="entry name" value="Transposase IS200-like"/>
    <property type="match status" value="1"/>
</dbReference>
<organism evidence="2 3">
    <name type="scientific">Marinagarivorans cellulosilyticus</name>
    <dbReference type="NCBI Taxonomy" id="2721545"/>
    <lineage>
        <taxon>Bacteria</taxon>
        <taxon>Pseudomonadati</taxon>
        <taxon>Pseudomonadota</taxon>
        <taxon>Gammaproteobacteria</taxon>
        <taxon>Cellvibrionales</taxon>
        <taxon>Cellvibrionaceae</taxon>
        <taxon>Marinagarivorans</taxon>
    </lineage>
</organism>
<accession>A0AAN1WJL3</accession>
<protein>
    <recommendedName>
        <fullName evidence="1">Transposase IS200-like domain-containing protein</fullName>
    </recommendedName>
</protein>
<dbReference type="PANTHER" id="PTHR34322:SF2">
    <property type="entry name" value="TRANSPOSASE IS200-LIKE DOMAIN-CONTAINING PROTEIN"/>
    <property type="match status" value="1"/>
</dbReference>
<gene>
    <name evidence="2" type="ORF">MARGE09_P3042</name>
</gene>